<keyword evidence="8" id="KW-0067">ATP-binding</keyword>
<dbReference type="NCBIfam" id="TIGR01587">
    <property type="entry name" value="cas3_core"/>
    <property type="match status" value="1"/>
</dbReference>
<comment type="similarity">
    <text evidence="1">In the N-terminal section; belongs to the CRISPR-associated nuclease Cas3-HD family.</text>
</comment>
<keyword evidence="5" id="KW-0547">Nucleotide-binding</keyword>
<dbReference type="SUPFAM" id="SSF52540">
    <property type="entry name" value="P-loop containing nucleoside triphosphate hydrolases"/>
    <property type="match status" value="1"/>
</dbReference>
<dbReference type="CDD" id="cd17930">
    <property type="entry name" value="DEXHc_cas3"/>
    <property type="match status" value="1"/>
</dbReference>
<dbReference type="Gene3D" id="1.10.3210.30">
    <property type="match status" value="1"/>
</dbReference>
<gene>
    <name evidence="11" type="primary">cas3</name>
    <name evidence="11" type="ORF">AB8O55_11735</name>
</gene>
<dbReference type="InterPro" id="IPR050547">
    <property type="entry name" value="DEAD_box_RNA_helicases"/>
</dbReference>
<reference evidence="11 12" key="1">
    <citation type="submission" date="2024-08" db="EMBL/GenBank/DDBJ databases">
        <title>Genome mining of Saccharopolyspora cebuensis PGLac3 from Nigerian medicinal plant.</title>
        <authorList>
            <person name="Ezeobiora C.E."/>
            <person name="Igbokwe N.H."/>
            <person name="Amin D.H."/>
            <person name="Mendie U.E."/>
        </authorList>
    </citation>
    <scope>NUCLEOTIDE SEQUENCE [LARGE SCALE GENOMIC DNA]</scope>
    <source>
        <strain evidence="11 12">PGLac3</strain>
    </source>
</reference>
<dbReference type="PROSITE" id="PS51643">
    <property type="entry name" value="HD_CAS3"/>
    <property type="match status" value="1"/>
</dbReference>
<dbReference type="SMART" id="SM00490">
    <property type="entry name" value="HELICc"/>
    <property type="match status" value="1"/>
</dbReference>
<evidence type="ECO:0000259" key="10">
    <source>
        <dbReference type="PROSITE" id="PS51643"/>
    </source>
</evidence>
<evidence type="ECO:0000256" key="2">
    <source>
        <dbReference type="ARBA" id="ARBA00009046"/>
    </source>
</evidence>
<keyword evidence="12" id="KW-1185">Reference proteome</keyword>
<keyword evidence="7" id="KW-0347">Helicase</keyword>
<comment type="similarity">
    <text evidence="2">In the central section; belongs to the CRISPR-associated helicase Cas3 family.</text>
</comment>
<dbReference type="InterPro" id="IPR038257">
    <property type="entry name" value="CRISPR-assoc_Cas3_HD_sf"/>
</dbReference>
<dbReference type="InterPro" id="IPR054712">
    <property type="entry name" value="Cas3-like_dom"/>
</dbReference>
<dbReference type="InterPro" id="IPR014001">
    <property type="entry name" value="Helicase_ATP-bd"/>
</dbReference>
<dbReference type="NCBIfam" id="TIGR01596">
    <property type="entry name" value="cas3_HD"/>
    <property type="match status" value="1"/>
</dbReference>
<proteinExistence type="inferred from homology"/>
<keyword evidence="9" id="KW-0051">Antiviral defense</keyword>
<evidence type="ECO:0000256" key="9">
    <source>
        <dbReference type="ARBA" id="ARBA00023118"/>
    </source>
</evidence>
<dbReference type="CDD" id="cd09641">
    <property type="entry name" value="Cas3''_I"/>
    <property type="match status" value="1"/>
</dbReference>
<evidence type="ECO:0000256" key="6">
    <source>
        <dbReference type="ARBA" id="ARBA00022801"/>
    </source>
</evidence>
<evidence type="ECO:0000313" key="11">
    <source>
        <dbReference type="EMBL" id="MEY8040067.1"/>
    </source>
</evidence>
<keyword evidence="6" id="KW-0378">Hydrolase</keyword>
<dbReference type="Pfam" id="PF22590">
    <property type="entry name" value="Cas3-like_C_2"/>
    <property type="match status" value="1"/>
</dbReference>
<evidence type="ECO:0000256" key="4">
    <source>
        <dbReference type="ARBA" id="ARBA00022723"/>
    </source>
</evidence>
<sequence>MKWLSCSAVLSGVVASVRRHVGRTRGRSLVVGPEAVVDLRLWGKERGLGGARYPLACHGLDAAAAVRALWHGFVAPGMRERLATAVGVPESEACALFEFWAALHDIGKASPSFACQLEMPEEFPPDVPEVRLRHDVAAHLWLPSGLERIGYARKRATSVGRRVAQLLGGHHGTFHAFEGRNLRPESLPELGLGRAPVWEAERTALVELLAGVLAPPSPARLPPIDAAVLAGLVVLADWLVSQTGFVRSQLPRVPQVGDVSSLRTFFDGSLEPVRALVEQAGLSRTHLRDGAFAEEFPRFPPNALQASIARELPGLVTGPGLLMVAAPMGFGKTETALHAARLMGQAAGTSGLFVALPTMATADQMFSRVARYLSRRGEGETSQALLHGMAWLSPVEEILAGARAAEGISSDEESRVSFAEWLRGAKRGLLAGIGVGTIDQALLAVLPVRHNALRMFSLAGKTVVIDEVHAFDTYMRGLLKDLLSWLGELGVPVVLLSATLPRVVADELVTAYTGQPAAADAAVPYPGWLYVERGGTPELQPVQYPDDRRRPVEVKLRGVAQDAEKQVDRVPVLREVLAPVAEDGGCAAVICTTVAHAQGTYSGLREWVRHHGVQLLLLHSRFPARQRERITQQVLGLFGKPGDATHGNRPLRTVLVATQVVEQSLDLDLDLVVSDLAPIELLLQRAGRLQRHPDWDVHRPAWADPARGGNRRLVVLTAPDQDVRKIPGVWSYIYPLASLVRAHSLIKLHEHAPIRIPEDVQDLVDRGSSGILPNFDDELLCGFAEAEHQRAAGCMVEAQTAKRFSIGTSSELRNLAGLSAKQIDEERATTRFNADSERVLPYFLRRDGEIRLGGPDGEPLPVPTCDRLTREQAVAIMRHSIPYRAPSFAAATTDTCS</sequence>
<dbReference type="SMART" id="SM00487">
    <property type="entry name" value="DEXDc"/>
    <property type="match status" value="1"/>
</dbReference>
<name>A0ABV4CG36_9PSEU</name>
<dbReference type="Gene3D" id="3.40.50.300">
    <property type="entry name" value="P-loop containing nucleotide triphosphate hydrolases"/>
    <property type="match status" value="2"/>
</dbReference>
<feature type="domain" description="HD Cas3-type" evidence="10">
    <location>
        <begin position="48"/>
        <end position="239"/>
    </location>
</feature>
<protein>
    <submittedName>
        <fullName evidence="11">CRISPR-associated helicase Cas3</fullName>
    </submittedName>
</protein>
<dbReference type="EMBL" id="JBGEHV010000017">
    <property type="protein sequence ID" value="MEY8040067.1"/>
    <property type="molecule type" value="Genomic_DNA"/>
</dbReference>
<dbReference type="PANTHER" id="PTHR47963">
    <property type="entry name" value="DEAD-BOX ATP-DEPENDENT RNA HELICASE 47, MITOCHONDRIAL"/>
    <property type="match status" value="1"/>
</dbReference>
<accession>A0ABV4CG36</accession>
<dbReference type="InterPro" id="IPR006483">
    <property type="entry name" value="CRISPR-assoc_Cas3_HD"/>
</dbReference>
<dbReference type="RefSeq" id="WP_369774803.1">
    <property type="nucleotide sequence ID" value="NZ_JBGEHV010000017.1"/>
</dbReference>
<evidence type="ECO:0000256" key="3">
    <source>
        <dbReference type="ARBA" id="ARBA00022722"/>
    </source>
</evidence>
<dbReference type="Pfam" id="PF18019">
    <property type="entry name" value="Cas3_HD"/>
    <property type="match status" value="1"/>
</dbReference>
<dbReference type="InterPro" id="IPR027417">
    <property type="entry name" value="P-loop_NTPase"/>
</dbReference>
<keyword evidence="4" id="KW-0479">Metal-binding</keyword>
<evidence type="ECO:0000256" key="7">
    <source>
        <dbReference type="ARBA" id="ARBA00022806"/>
    </source>
</evidence>
<dbReference type="InterPro" id="IPR011545">
    <property type="entry name" value="DEAD/DEAH_box_helicase_dom"/>
</dbReference>
<evidence type="ECO:0000313" key="12">
    <source>
        <dbReference type="Proteomes" id="UP001564626"/>
    </source>
</evidence>
<dbReference type="Pfam" id="PF00270">
    <property type="entry name" value="DEAD"/>
    <property type="match status" value="1"/>
</dbReference>
<keyword evidence="3" id="KW-0540">Nuclease</keyword>
<comment type="caution">
    <text evidence="11">The sequence shown here is derived from an EMBL/GenBank/DDBJ whole genome shotgun (WGS) entry which is preliminary data.</text>
</comment>
<dbReference type="InterPro" id="IPR001650">
    <property type="entry name" value="Helicase_C-like"/>
</dbReference>
<dbReference type="PANTHER" id="PTHR47963:SF9">
    <property type="entry name" value="CRISPR-ASSOCIATED ENDONUCLEASE_HELICASE CAS3"/>
    <property type="match status" value="1"/>
</dbReference>
<evidence type="ECO:0000256" key="8">
    <source>
        <dbReference type="ARBA" id="ARBA00022840"/>
    </source>
</evidence>
<evidence type="ECO:0000256" key="1">
    <source>
        <dbReference type="ARBA" id="ARBA00006847"/>
    </source>
</evidence>
<organism evidence="11 12">
    <name type="scientific">Saccharopolyspora cebuensis</name>
    <dbReference type="NCBI Taxonomy" id="418759"/>
    <lineage>
        <taxon>Bacteria</taxon>
        <taxon>Bacillati</taxon>
        <taxon>Actinomycetota</taxon>
        <taxon>Actinomycetes</taxon>
        <taxon>Pseudonocardiales</taxon>
        <taxon>Pseudonocardiaceae</taxon>
        <taxon>Saccharopolyspora</taxon>
    </lineage>
</organism>
<dbReference type="InterPro" id="IPR006474">
    <property type="entry name" value="Helicase_Cas3_CRISPR-ass_core"/>
</dbReference>
<dbReference type="Proteomes" id="UP001564626">
    <property type="component" value="Unassembled WGS sequence"/>
</dbReference>
<evidence type="ECO:0000256" key="5">
    <source>
        <dbReference type="ARBA" id="ARBA00022741"/>
    </source>
</evidence>